<evidence type="ECO:0000313" key="3">
    <source>
        <dbReference type="Proteomes" id="UP000234474"/>
    </source>
</evidence>
<evidence type="ECO:0000256" key="1">
    <source>
        <dbReference type="SAM" id="Phobius"/>
    </source>
</evidence>
<sequence length="121" mass="13629">MPSLERIFFFGLFFTEFCLSLLALFRVLFFGIPPDEANHRESLTSEQPQGGNQCLGLLGPCGICQNPAINKYDQQMTKIPEVDSMEDQPSTKHGQRHIVSSPDLLIVESQYSNTVLHSRLD</sequence>
<organism evidence="2 3">
    <name type="scientific">Aspergillus novofumigatus (strain IBT 16806)</name>
    <dbReference type="NCBI Taxonomy" id="1392255"/>
    <lineage>
        <taxon>Eukaryota</taxon>
        <taxon>Fungi</taxon>
        <taxon>Dikarya</taxon>
        <taxon>Ascomycota</taxon>
        <taxon>Pezizomycotina</taxon>
        <taxon>Eurotiomycetes</taxon>
        <taxon>Eurotiomycetidae</taxon>
        <taxon>Eurotiales</taxon>
        <taxon>Aspergillaceae</taxon>
        <taxon>Aspergillus</taxon>
        <taxon>Aspergillus subgen. Fumigati</taxon>
    </lineage>
</organism>
<proteinExistence type="predicted"/>
<keyword evidence="1" id="KW-0472">Membrane</keyword>
<gene>
    <name evidence="2" type="ORF">P174DRAFT_147064</name>
</gene>
<dbReference type="RefSeq" id="XP_024684440.1">
    <property type="nucleotide sequence ID" value="XM_024821147.1"/>
</dbReference>
<name>A0A2I1CE06_ASPN1</name>
<comment type="caution">
    <text evidence="2">The sequence shown here is derived from an EMBL/GenBank/DDBJ whole genome shotgun (WGS) entry which is preliminary data.</text>
</comment>
<dbReference type="EMBL" id="MSZS01000003">
    <property type="protein sequence ID" value="PKX95845.1"/>
    <property type="molecule type" value="Genomic_DNA"/>
</dbReference>
<evidence type="ECO:0000313" key="2">
    <source>
        <dbReference type="EMBL" id="PKX95845.1"/>
    </source>
</evidence>
<feature type="transmembrane region" description="Helical" evidence="1">
    <location>
        <begin position="7"/>
        <end position="32"/>
    </location>
</feature>
<dbReference type="VEuPathDB" id="FungiDB:P174DRAFT_147064"/>
<dbReference type="AlphaFoldDB" id="A0A2I1CE06"/>
<keyword evidence="1" id="KW-0812">Transmembrane</keyword>
<keyword evidence="3" id="KW-1185">Reference proteome</keyword>
<protein>
    <submittedName>
        <fullName evidence="2">Uncharacterized protein</fullName>
    </submittedName>
</protein>
<reference evidence="3" key="1">
    <citation type="journal article" date="2018" name="Proc. Natl. Acad. Sci. U.S.A.">
        <title>Linking secondary metabolites to gene clusters through genome sequencing of six diverse Aspergillus species.</title>
        <authorList>
            <person name="Kaerboelling I."/>
            <person name="Vesth T.C."/>
            <person name="Frisvad J.C."/>
            <person name="Nybo J.L."/>
            <person name="Theobald S."/>
            <person name="Kuo A."/>
            <person name="Bowyer P."/>
            <person name="Matsuda Y."/>
            <person name="Mondo S."/>
            <person name="Lyhne E.K."/>
            <person name="Kogle M.E."/>
            <person name="Clum A."/>
            <person name="Lipzen A."/>
            <person name="Salamov A."/>
            <person name="Ngan C.Y."/>
            <person name="Daum C."/>
            <person name="Chiniquy J."/>
            <person name="Barry K."/>
            <person name="LaButti K."/>
            <person name="Haridas S."/>
            <person name="Simmons B.A."/>
            <person name="Magnuson J.K."/>
            <person name="Mortensen U.H."/>
            <person name="Larsen T.O."/>
            <person name="Grigoriev I.V."/>
            <person name="Baker S.E."/>
            <person name="Andersen M.R."/>
        </authorList>
    </citation>
    <scope>NUCLEOTIDE SEQUENCE [LARGE SCALE GENOMIC DNA]</scope>
    <source>
        <strain evidence="3">IBT 16806</strain>
    </source>
</reference>
<dbReference type="GeneID" id="36528473"/>
<accession>A0A2I1CE06</accession>
<keyword evidence="1" id="KW-1133">Transmembrane helix</keyword>
<dbReference type="Proteomes" id="UP000234474">
    <property type="component" value="Unassembled WGS sequence"/>
</dbReference>